<dbReference type="NCBIfam" id="NF002084">
    <property type="entry name" value="PRK00915.1-1"/>
    <property type="match status" value="1"/>
</dbReference>
<dbReference type="HOGENOM" id="CLU_022158_0_1_4"/>
<feature type="domain" description="Pyruvate carboxyltransferase" evidence="14">
    <location>
        <begin position="15"/>
        <end position="278"/>
    </location>
</feature>
<dbReference type="SMART" id="SM00917">
    <property type="entry name" value="LeuA_dimer"/>
    <property type="match status" value="1"/>
</dbReference>
<feature type="binding site" evidence="12">
    <location>
        <position position="24"/>
    </location>
    <ligand>
        <name>Mn(2+)</name>
        <dbReference type="ChEBI" id="CHEBI:29035"/>
    </ligand>
</feature>
<dbReference type="InterPro" id="IPR013785">
    <property type="entry name" value="Aldolase_TIM"/>
</dbReference>
<dbReference type="InterPro" id="IPR013709">
    <property type="entry name" value="2-isopropylmalate_synth_dimer"/>
</dbReference>
<dbReference type="Pfam" id="PF22617">
    <property type="entry name" value="HCS_D2"/>
    <property type="match status" value="1"/>
</dbReference>
<dbReference type="FunFam" id="3.20.20.70:FF:000010">
    <property type="entry name" value="2-isopropylmalate synthase"/>
    <property type="match status" value="1"/>
</dbReference>
<protein>
    <recommendedName>
        <fullName evidence="4 12">2-isopropylmalate synthase</fullName>
        <ecNumber evidence="3 12">2.3.3.13</ecNumber>
    </recommendedName>
    <alternativeName>
        <fullName evidence="11 12">Alpha-IPM synthase</fullName>
    </alternativeName>
    <alternativeName>
        <fullName evidence="12">Alpha-isopropylmalate synthase</fullName>
    </alternativeName>
</protein>
<dbReference type="Gene3D" id="3.20.20.70">
    <property type="entry name" value="Aldolase class I"/>
    <property type="match status" value="1"/>
</dbReference>
<dbReference type="NCBIfam" id="TIGR00973">
    <property type="entry name" value="leuA_bact"/>
    <property type="match status" value="1"/>
</dbReference>
<evidence type="ECO:0000256" key="12">
    <source>
        <dbReference type="HAMAP-Rule" id="MF_01025"/>
    </source>
</evidence>
<evidence type="ECO:0000256" key="1">
    <source>
        <dbReference type="ARBA" id="ARBA00004689"/>
    </source>
</evidence>
<dbReference type="Gene3D" id="3.30.160.270">
    <property type="match status" value="1"/>
</dbReference>
<dbReference type="GO" id="GO:0003985">
    <property type="term" value="F:acetyl-CoA C-acetyltransferase activity"/>
    <property type="evidence" value="ECO:0007669"/>
    <property type="project" value="UniProtKB-UniRule"/>
</dbReference>
<gene>
    <name evidence="12" type="primary">leuA</name>
    <name evidence="15" type="ORF">HMPREF9440_02085</name>
</gene>
<keyword evidence="12" id="KW-0963">Cytoplasm</keyword>
<dbReference type="PANTHER" id="PTHR10277">
    <property type="entry name" value="HOMOCITRATE SYNTHASE-RELATED"/>
    <property type="match status" value="1"/>
</dbReference>
<dbReference type="GO" id="GO:0009098">
    <property type="term" value="P:L-leucine biosynthetic process"/>
    <property type="evidence" value="ECO:0007669"/>
    <property type="project" value="UniProtKB-UniRule"/>
</dbReference>
<dbReference type="PROSITE" id="PS00816">
    <property type="entry name" value="AIPM_HOMOCIT_SYNTH_2"/>
    <property type="match status" value="1"/>
</dbReference>
<evidence type="ECO:0000256" key="10">
    <source>
        <dbReference type="ARBA" id="ARBA00023304"/>
    </source>
</evidence>
<dbReference type="GO" id="GO:0005829">
    <property type="term" value="C:cytosol"/>
    <property type="evidence" value="ECO:0007669"/>
    <property type="project" value="TreeGrafter"/>
</dbReference>
<feature type="region of interest" description="Regulatory domain" evidence="12">
    <location>
        <begin position="403"/>
        <end position="538"/>
    </location>
</feature>
<evidence type="ECO:0000256" key="5">
    <source>
        <dbReference type="ARBA" id="ARBA00022430"/>
    </source>
</evidence>
<dbReference type="EMBL" id="AFBQ01000313">
    <property type="protein sequence ID" value="EHY30564.1"/>
    <property type="molecule type" value="Genomic_DNA"/>
</dbReference>
<feature type="binding site" evidence="12">
    <location>
        <position position="248"/>
    </location>
    <ligand>
        <name>Mn(2+)</name>
        <dbReference type="ChEBI" id="CHEBI:29035"/>
    </ligand>
</feature>
<organism evidence="15 16">
    <name type="scientific">Sutterella parvirubra YIT 11816</name>
    <dbReference type="NCBI Taxonomy" id="762967"/>
    <lineage>
        <taxon>Bacteria</taxon>
        <taxon>Pseudomonadati</taxon>
        <taxon>Pseudomonadota</taxon>
        <taxon>Betaproteobacteria</taxon>
        <taxon>Burkholderiales</taxon>
        <taxon>Sutterellaceae</taxon>
        <taxon>Sutterella</taxon>
    </lineage>
</organism>
<comment type="pathway">
    <text evidence="1 12">Amino-acid biosynthesis; L-leucine biosynthesis; L-leucine from 3-methyl-2-oxobutanoate: step 1/4.</text>
</comment>
<dbReference type="InterPro" id="IPR002034">
    <property type="entry name" value="AIPM/Hcit_synth_CS"/>
</dbReference>
<evidence type="ECO:0000256" key="13">
    <source>
        <dbReference type="SAM" id="MobiDB-lite"/>
    </source>
</evidence>
<comment type="similarity">
    <text evidence="2 12">Belongs to the alpha-IPM synthase/homocitrate synthase family. LeuA type 1 subfamily.</text>
</comment>
<comment type="function">
    <text evidence="12">Catalyzes the condensation of the acetyl group of acetyl-CoA with 3-methyl-2-oxobutanoate (2-ketoisovalerate) to form 3-carboxy-3-hydroxy-4-methylpentanoate (2-isopropylmalate).</text>
</comment>
<dbReference type="AlphaFoldDB" id="H3KH45"/>
<dbReference type="GO" id="GO:0003852">
    <property type="term" value="F:2-isopropylmalate synthase activity"/>
    <property type="evidence" value="ECO:0007669"/>
    <property type="project" value="UniProtKB-UniRule"/>
</dbReference>
<dbReference type="PANTHER" id="PTHR10277:SF9">
    <property type="entry name" value="2-ISOPROPYLMALATE SYNTHASE 1, CHLOROPLASTIC-RELATED"/>
    <property type="match status" value="1"/>
</dbReference>
<dbReference type="PROSITE" id="PS00815">
    <property type="entry name" value="AIPM_HOMOCIT_SYNTH_1"/>
    <property type="match status" value="1"/>
</dbReference>
<dbReference type="STRING" id="762967.HMPREF9440_02085"/>
<dbReference type="InterPro" id="IPR000891">
    <property type="entry name" value="PYR_CT"/>
</dbReference>
<dbReference type="OrthoDB" id="9803573at2"/>
<evidence type="ECO:0000259" key="14">
    <source>
        <dbReference type="PROSITE" id="PS50991"/>
    </source>
</evidence>
<evidence type="ECO:0000256" key="3">
    <source>
        <dbReference type="ARBA" id="ARBA00012973"/>
    </source>
</evidence>
<dbReference type="InterPro" id="IPR036230">
    <property type="entry name" value="LeuA_allosteric_dom_sf"/>
</dbReference>
<dbReference type="FunFam" id="1.10.238.260:FF:000001">
    <property type="entry name" value="2-isopropylmalate synthase"/>
    <property type="match status" value="1"/>
</dbReference>
<evidence type="ECO:0000256" key="9">
    <source>
        <dbReference type="ARBA" id="ARBA00023211"/>
    </source>
</evidence>
<evidence type="ECO:0000256" key="2">
    <source>
        <dbReference type="ARBA" id="ARBA00009396"/>
    </source>
</evidence>
<evidence type="ECO:0000313" key="16">
    <source>
        <dbReference type="Proteomes" id="UP000004956"/>
    </source>
</evidence>
<feature type="binding site" evidence="12">
    <location>
        <position position="212"/>
    </location>
    <ligand>
        <name>Mn(2+)</name>
        <dbReference type="ChEBI" id="CHEBI:29035"/>
    </ligand>
</feature>
<dbReference type="InterPro" id="IPR005671">
    <property type="entry name" value="LeuA_bact_synth"/>
</dbReference>
<dbReference type="NCBIfam" id="NF002086">
    <property type="entry name" value="PRK00915.1-3"/>
    <property type="match status" value="1"/>
</dbReference>
<evidence type="ECO:0000256" key="4">
    <source>
        <dbReference type="ARBA" id="ARBA00018198"/>
    </source>
</evidence>
<keyword evidence="9 12" id="KW-0464">Manganese</keyword>
<dbReference type="InterPro" id="IPR054691">
    <property type="entry name" value="LeuA/HCS_post-cat"/>
</dbReference>
<dbReference type="Gene3D" id="1.10.238.260">
    <property type="match status" value="1"/>
</dbReference>
<keyword evidence="16" id="KW-1185">Reference proteome</keyword>
<comment type="catalytic activity">
    <reaction evidence="12">
        <text>3-methyl-2-oxobutanoate + acetyl-CoA + H2O = (2S)-2-isopropylmalate + CoA + H(+)</text>
        <dbReference type="Rhea" id="RHEA:21524"/>
        <dbReference type="ChEBI" id="CHEBI:1178"/>
        <dbReference type="ChEBI" id="CHEBI:11851"/>
        <dbReference type="ChEBI" id="CHEBI:15377"/>
        <dbReference type="ChEBI" id="CHEBI:15378"/>
        <dbReference type="ChEBI" id="CHEBI:57287"/>
        <dbReference type="ChEBI" id="CHEBI:57288"/>
        <dbReference type="EC" id="2.3.3.13"/>
    </reaction>
</comment>
<keyword evidence="5 12" id="KW-0432">Leucine biosynthesis</keyword>
<dbReference type="Pfam" id="PF00682">
    <property type="entry name" value="HMGL-like"/>
    <property type="match status" value="1"/>
</dbReference>
<dbReference type="PROSITE" id="PS50991">
    <property type="entry name" value="PYR_CT"/>
    <property type="match status" value="1"/>
</dbReference>
<dbReference type="CDD" id="cd07940">
    <property type="entry name" value="DRE_TIM_IPMS"/>
    <property type="match status" value="1"/>
</dbReference>
<dbReference type="Proteomes" id="UP000004956">
    <property type="component" value="Unassembled WGS sequence"/>
</dbReference>
<proteinExistence type="inferred from homology"/>
<keyword evidence="10 12" id="KW-0100">Branched-chain amino acid biosynthesis</keyword>
<dbReference type="InterPro" id="IPR050073">
    <property type="entry name" value="2-IPM_HCS-like"/>
</dbReference>
<accession>H3KH45</accession>
<dbReference type="HAMAP" id="MF_01025">
    <property type="entry name" value="LeuA_type1"/>
    <property type="match status" value="1"/>
</dbReference>
<dbReference type="RefSeq" id="WP_008543319.1">
    <property type="nucleotide sequence ID" value="NZ_JH605008.1"/>
</dbReference>
<feature type="compositionally biased region" description="Basic and acidic residues" evidence="13">
    <location>
        <begin position="521"/>
        <end position="530"/>
    </location>
</feature>
<comment type="subunit">
    <text evidence="12">Homodimer.</text>
</comment>
<dbReference type="SUPFAM" id="SSF51569">
    <property type="entry name" value="Aldolase"/>
    <property type="match status" value="1"/>
</dbReference>
<dbReference type="GO" id="GO:0030145">
    <property type="term" value="F:manganese ion binding"/>
    <property type="evidence" value="ECO:0007669"/>
    <property type="project" value="UniProtKB-UniRule"/>
</dbReference>
<evidence type="ECO:0000256" key="6">
    <source>
        <dbReference type="ARBA" id="ARBA00022605"/>
    </source>
</evidence>
<evidence type="ECO:0000256" key="8">
    <source>
        <dbReference type="ARBA" id="ARBA00022723"/>
    </source>
</evidence>
<dbReference type="EC" id="2.3.3.13" evidence="3 12"/>
<feature type="region of interest" description="Disordered" evidence="13">
    <location>
        <begin position="519"/>
        <end position="538"/>
    </location>
</feature>
<evidence type="ECO:0000256" key="7">
    <source>
        <dbReference type="ARBA" id="ARBA00022679"/>
    </source>
</evidence>
<evidence type="ECO:0000256" key="11">
    <source>
        <dbReference type="ARBA" id="ARBA00029993"/>
    </source>
</evidence>
<dbReference type="UniPathway" id="UPA00048">
    <property type="reaction ID" value="UER00070"/>
</dbReference>
<sequence length="538" mass="58228">MTDPDVRHVSQPGRVLIFDTTLRDGEQALSRSLSAEQKLHIALALENLGVDVIEAGFPISSDGDFEAVRMIAQRLKTATPCGLARAVAKDIDACGEALRVADHFRIHTFIATSAIHTKEKLRKSYDEIEAMAVAAVKHARRYTDDVEFSCEDAGRTDPDQLCRMVEAAIRAGATTVNIPDTVGYTVPTEFGGIISMLMNRVPNIDKAVLSVHCHNDLGMATANSLTAVEMGARQIECCVNGLGERAGNCSLEEVAAAIHLRGARLGDVHTGIKLNQIARTSALVAKMTNEPVPNHKAIVGGNAFAHSSGIHQDGVLKNRSTYEILTPEMLGFDGNVMHMTARSGRHMVKSTLTALGYPEGSYNLDQLYAKFLQLADRKGQVHDYDLEALLFSMSLEQADDAFTLERFSVMTGSGEVDPTATVVVRCGSRTRTEASTGNGPVDAIYNAVTRLTNLKTKLLTYVIEANGEGMDALGRVNVSVLYDERKFYGSAVSDDVLEASTLAFLNALNAVERHRRVAAAKAEKADKPNDQKLQVDTP</sequence>
<comment type="caution">
    <text evidence="15">The sequence shown here is derived from an EMBL/GenBank/DDBJ whole genome shotgun (WGS) entry which is preliminary data.</text>
</comment>
<keyword evidence="8 12" id="KW-0479">Metal-binding</keyword>
<feature type="binding site" evidence="12">
    <location>
        <position position="214"/>
    </location>
    <ligand>
        <name>Mn(2+)</name>
        <dbReference type="ChEBI" id="CHEBI:29035"/>
    </ligand>
</feature>
<reference evidence="15 16" key="1">
    <citation type="submission" date="2011-11" db="EMBL/GenBank/DDBJ databases">
        <authorList>
            <person name="Weinstock G."/>
            <person name="Sodergren E."/>
            <person name="Clifton S."/>
            <person name="Fulton L."/>
            <person name="Fulton B."/>
            <person name="Courtney L."/>
            <person name="Fronick C."/>
            <person name="Harrison M."/>
            <person name="Strong C."/>
            <person name="Farmer C."/>
            <person name="Delahaunty K."/>
            <person name="Markovic C."/>
            <person name="Hall O."/>
            <person name="Minx P."/>
            <person name="Tomlinson C."/>
            <person name="Mitreva M."/>
            <person name="Hou S."/>
            <person name="Chen J."/>
            <person name="Wollam A."/>
            <person name="Pepin K.H."/>
            <person name="Johnson M."/>
            <person name="Bhonagiri V."/>
            <person name="Zhang X."/>
            <person name="Suruliraj S."/>
            <person name="Warren W."/>
            <person name="Chinwalla A."/>
            <person name="Mardis E.R."/>
            <person name="Wilson R.K."/>
        </authorList>
    </citation>
    <scope>NUCLEOTIDE SEQUENCE [LARGE SCALE GENOMIC DNA]</scope>
    <source>
        <strain evidence="15 16">YIT 11816</strain>
    </source>
</reference>
<keyword evidence="6 12" id="KW-0028">Amino-acid biosynthesis</keyword>
<keyword evidence="7 12" id="KW-0808">Transferase</keyword>
<name>H3KH45_9BURK</name>
<comment type="cofactor">
    <cofactor evidence="12">
        <name>Mn(2+)</name>
        <dbReference type="ChEBI" id="CHEBI:29035"/>
    </cofactor>
</comment>
<dbReference type="Pfam" id="PF08502">
    <property type="entry name" value="LeuA_dimer"/>
    <property type="match status" value="1"/>
</dbReference>
<evidence type="ECO:0000313" key="15">
    <source>
        <dbReference type="EMBL" id="EHY30564.1"/>
    </source>
</evidence>
<dbReference type="SUPFAM" id="SSF110921">
    <property type="entry name" value="2-isopropylmalate synthase LeuA, allosteric (dimerisation) domain"/>
    <property type="match status" value="1"/>
</dbReference>
<dbReference type="PATRIC" id="fig|762967.3.peg.1642"/>